<dbReference type="Pfam" id="PF18052">
    <property type="entry name" value="Rx_N"/>
    <property type="match status" value="1"/>
</dbReference>
<dbReference type="PANTHER" id="PTHR19338:SF32">
    <property type="entry name" value="OS06G0287500 PROTEIN"/>
    <property type="match status" value="1"/>
</dbReference>
<accession>A0A5N6R9B5</accession>
<dbReference type="Proteomes" id="UP000327013">
    <property type="component" value="Chromosome 5"/>
</dbReference>
<dbReference type="InterPro" id="IPR041118">
    <property type="entry name" value="Rx_N"/>
</dbReference>
<keyword evidence="1" id="KW-0677">Repeat</keyword>
<keyword evidence="3" id="KW-0611">Plant defense</keyword>
<keyword evidence="6" id="KW-1185">Reference proteome</keyword>
<dbReference type="InterPro" id="IPR038005">
    <property type="entry name" value="RX-like_CC"/>
</dbReference>
<reference evidence="5 6" key="1">
    <citation type="submission" date="2019-06" db="EMBL/GenBank/DDBJ databases">
        <title>A chromosomal-level reference genome of Carpinus fangiana (Coryloideae, Betulaceae).</title>
        <authorList>
            <person name="Yang X."/>
            <person name="Wang Z."/>
            <person name="Zhang L."/>
            <person name="Hao G."/>
            <person name="Liu J."/>
            <person name="Yang Y."/>
        </authorList>
    </citation>
    <scope>NUCLEOTIDE SEQUENCE [LARGE SCALE GENOMIC DNA]</scope>
    <source>
        <strain evidence="5">Cfa_2016G</strain>
        <tissue evidence="5">Leaf</tissue>
    </source>
</reference>
<dbReference type="OrthoDB" id="3027644at2759"/>
<evidence type="ECO:0000256" key="3">
    <source>
        <dbReference type="ARBA" id="ARBA00022821"/>
    </source>
</evidence>
<protein>
    <recommendedName>
        <fullName evidence="4">Disease resistance N-terminal domain-containing protein</fullName>
    </recommendedName>
</protein>
<evidence type="ECO:0000256" key="2">
    <source>
        <dbReference type="ARBA" id="ARBA00022741"/>
    </source>
</evidence>
<dbReference type="PANTHER" id="PTHR19338">
    <property type="entry name" value="TRANSLOCASE OF INNER MITOCHONDRIAL MEMBRANE 13 HOMOLOG"/>
    <property type="match status" value="1"/>
</dbReference>
<name>A0A5N6R9B5_9ROSI</name>
<evidence type="ECO:0000259" key="4">
    <source>
        <dbReference type="Pfam" id="PF18052"/>
    </source>
</evidence>
<dbReference type="GO" id="GO:0006952">
    <property type="term" value="P:defense response"/>
    <property type="evidence" value="ECO:0007669"/>
    <property type="project" value="UniProtKB-KW"/>
</dbReference>
<gene>
    <name evidence="5" type="ORF">FH972_013236</name>
</gene>
<evidence type="ECO:0000256" key="1">
    <source>
        <dbReference type="ARBA" id="ARBA00022737"/>
    </source>
</evidence>
<keyword evidence="2" id="KW-0547">Nucleotide-binding</keyword>
<sequence length="109" mass="12450">MVEIAVTLLIEKLVQLLVQEAKLLNSVHREVVGISDELESIMCFLKDVDGRAKKGGDLQDGMKVWVKQVRESAFHIEDVLDEYILRVAQHRQRHGFVAFLHKIGCLLKN</sequence>
<organism evidence="5 6">
    <name type="scientific">Carpinus fangiana</name>
    <dbReference type="NCBI Taxonomy" id="176857"/>
    <lineage>
        <taxon>Eukaryota</taxon>
        <taxon>Viridiplantae</taxon>
        <taxon>Streptophyta</taxon>
        <taxon>Embryophyta</taxon>
        <taxon>Tracheophyta</taxon>
        <taxon>Spermatophyta</taxon>
        <taxon>Magnoliopsida</taxon>
        <taxon>eudicotyledons</taxon>
        <taxon>Gunneridae</taxon>
        <taxon>Pentapetalae</taxon>
        <taxon>rosids</taxon>
        <taxon>fabids</taxon>
        <taxon>Fagales</taxon>
        <taxon>Betulaceae</taxon>
        <taxon>Carpinus</taxon>
    </lineage>
</organism>
<dbReference type="CDD" id="cd14798">
    <property type="entry name" value="RX-CC_like"/>
    <property type="match status" value="1"/>
</dbReference>
<evidence type="ECO:0000313" key="6">
    <source>
        <dbReference type="Proteomes" id="UP000327013"/>
    </source>
</evidence>
<proteinExistence type="predicted"/>
<dbReference type="AlphaFoldDB" id="A0A5N6R9B5"/>
<dbReference type="GO" id="GO:0000166">
    <property type="term" value="F:nucleotide binding"/>
    <property type="evidence" value="ECO:0007669"/>
    <property type="project" value="UniProtKB-KW"/>
</dbReference>
<dbReference type="Gene3D" id="1.20.5.4130">
    <property type="match status" value="1"/>
</dbReference>
<dbReference type="EMBL" id="CM017325">
    <property type="protein sequence ID" value="KAE8056464.1"/>
    <property type="molecule type" value="Genomic_DNA"/>
</dbReference>
<evidence type="ECO:0000313" key="5">
    <source>
        <dbReference type="EMBL" id="KAE8056464.1"/>
    </source>
</evidence>
<feature type="domain" description="Disease resistance N-terminal" evidence="4">
    <location>
        <begin position="5"/>
        <end position="101"/>
    </location>
</feature>